<dbReference type="SMART" id="SM00292">
    <property type="entry name" value="BRCT"/>
    <property type="match status" value="1"/>
</dbReference>
<evidence type="ECO:0000256" key="1">
    <source>
        <dbReference type="SAM" id="MobiDB-lite"/>
    </source>
</evidence>
<dbReference type="AlphaFoldDB" id="A0A7S4N7H1"/>
<feature type="compositionally biased region" description="Basic and acidic residues" evidence="1">
    <location>
        <begin position="57"/>
        <end position="68"/>
    </location>
</feature>
<feature type="compositionally biased region" description="Basic residues" evidence="1">
    <location>
        <begin position="44"/>
        <end position="56"/>
    </location>
</feature>
<sequence>MTRSGNDREDCGDSECSSSRSHKVAKRKRKRASREGSKESTQKVRQHASKSRKKRREEKEKGSRRCEESDTLASSSSPCVTKGGGKTLIREKPLNGLTVAVSTLDIRGSRHTSDLDSYRHVTSECLSAGASVTSQVHKRVYAVICNKSAVSQLTQRVRKALKRNILLIDTRWLRECVERGERVDHDAFLLNEMAEEAVRNRHSCVVSNGVDVDNENTIKGDGYQGIVDNEKEFCIKDCAGWTEPKNLDCCCVCHENGNLNCEWCTSCNVTLARKKNETSSAT</sequence>
<reference evidence="3" key="1">
    <citation type="submission" date="2021-01" db="EMBL/GenBank/DDBJ databases">
        <authorList>
            <person name="Corre E."/>
            <person name="Pelletier E."/>
            <person name="Niang G."/>
            <person name="Scheremetjew M."/>
            <person name="Finn R."/>
            <person name="Kale V."/>
            <person name="Holt S."/>
            <person name="Cochrane G."/>
            <person name="Meng A."/>
            <person name="Brown T."/>
            <person name="Cohen L."/>
        </authorList>
    </citation>
    <scope>NUCLEOTIDE SEQUENCE</scope>
    <source>
        <strain evidence="3">Isolate 1302-5</strain>
    </source>
</reference>
<feature type="domain" description="BRCT" evidence="2">
    <location>
        <begin position="89"/>
        <end position="190"/>
    </location>
</feature>
<dbReference type="SUPFAM" id="SSF52113">
    <property type="entry name" value="BRCT domain"/>
    <property type="match status" value="1"/>
</dbReference>
<dbReference type="InterPro" id="IPR001357">
    <property type="entry name" value="BRCT_dom"/>
</dbReference>
<feature type="region of interest" description="Disordered" evidence="1">
    <location>
        <begin position="1"/>
        <end position="87"/>
    </location>
</feature>
<protein>
    <recommendedName>
        <fullName evidence="2">BRCT domain-containing protein</fullName>
    </recommendedName>
</protein>
<gene>
    <name evidence="3" type="ORF">OAUR00152_LOCUS31120</name>
</gene>
<dbReference type="EMBL" id="HBKQ01045115">
    <property type="protein sequence ID" value="CAE2269495.1"/>
    <property type="molecule type" value="Transcribed_RNA"/>
</dbReference>
<evidence type="ECO:0000259" key="2">
    <source>
        <dbReference type="PROSITE" id="PS50172"/>
    </source>
</evidence>
<evidence type="ECO:0000313" key="3">
    <source>
        <dbReference type="EMBL" id="CAE2269495.1"/>
    </source>
</evidence>
<feature type="compositionally biased region" description="Basic and acidic residues" evidence="1">
    <location>
        <begin position="33"/>
        <end position="42"/>
    </location>
</feature>
<name>A0A7S4N7H1_9STRA</name>
<dbReference type="Gene3D" id="3.40.50.10190">
    <property type="entry name" value="BRCT domain"/>
    <property type="match status" value="1"/>
</dbReference>
<feature type="compositionally biased region" description="Basic residues" evidence="1">
    <location>
        <begin position="20"/>
        <end position="32"/>
    </location>
</feature>
<feature type="compositionally biased region" description="Basic and acidic residues" evidence="1">
    <location>
        <begin position="1"/>
        <end position="11"/>
    </location>
</feature>
<proteinExistence type="predicted"/>
<dbReference type="PROSITE" id="PS50172">
    <property type="entry name" value="BRCT"/>
    <property type="match status" value="1"/>
</dbReference>
<accession>A0A7S4N7H1</accession>
<dbReference type="InterPro" id="IPR036420">
    <property type="entry name" value="BRCT_dom_sf"/>
</dbReference>
<organism evidence="3">
    <name type="scientific">Odontella aurita</name>
    <dbReference type="NCBI Taxonomy" id="265563"/>
    <lineage>
        <taxon>Eukaryota</taxon>
        <taxon>Sar</taxon>
        <taxon>Stramenopiles</taxon>
        <taxon>Ochrophyta</taxon>
        <taxon>Bacillariophyta</taxon>
        <taxon>Mediophyceae</taxon>
        <taxon>Biddulphiophycidae</taxon>
        <taxon>Eupodiscales</taxon>
        <taxon>Odontellaceae</taxon>
        <taxon>Odontella</taxon>
    </lineage>
</organism>